<dbReference type="KEGG" id="rpq:rpr22_0048"/>
<dbReference type="EMBL" id="CP001584">
    <property type="protein sequence ID" value="ADE29557.1"/>
    <property type="molecule type" value="Genomic_DNA"/>
</dbReference>
<organism evidence="1 2">
    <name type="scientific">Rickettsia prowazekii (strain Rp22)</name>
    <dbReference type="NCBI Taxonomy" id="449216"/>
    <lineage>
        <taxon>Bacteria</taxon>
        <taxon>Pseudomonadati</taxon>
        <taxon>Pseudomonadota</taxon>
        <taxon>Alphaproteobacteria</taxon>
        <taxon>Rickettsiales</taxon>
        <taxon>Rickettsiaceae</taxon>
        <taxon>Rickettsieae</taxon>
        <taxon>Rickettsia</taxon>
        <taxon>typhus group</taxon>
    </lineage>
</organism>
<proteinExistence type="predicted"/>
<accession>D5AVW9</accession>
<dbReference type="HOGENOM" id="CLU_3332370_0_0_5"/>
<name>D5AVW9_RICPP</name>
<reference evidence="1 2" key="1">
    <citation type="journal article" date="2010" name="Genome Res.">
        <title>Genomic, proteomic, and transcriptomic analysis of virulent and avirulent Rickettsia prowazekii reveals its adaptive mutation capabilities.</title>
        <authorList>
            <person name="Bechah Y."/>
            <person name="El Karkouri K."/>
            <person name="Mediannikov O."/>
            <person name="Leroy Q."/>
            <person name="Pelletier N."/>
            <person name="Robert C."/>
            <person name="Medigue C."/>
            <person name="Mege J.L."/>
            <person name="Raoult D."/>
        </authorList>
    </citation>
    <scope>NUCLEOTIDE SEQUENCE [LARGE SCALE GENOMIC DNA]</scope>
    <source>
        <strain evidence="1 2">Rp22</strain>
    </source>
</reference>
<dbReference type="AlphaFoldDB" id="D5AVW9"/>
<gene>
    <name evidence="1" type="ORF">rpr22_0048</name>
</gene>
<evidence type="ECO:0000313" key="2">
    <source>
        <dbReference type="Proteomes" id="UP000006931"/>
    </source>
</evidence>
<sequence length="38" mass="4386">MPTTYAREYQEMENGPIEKIIGLILGNIINKLFNSFNI</sequence>
<protein>
    <submittedName>
        <fullName evidence="1">Uncharacterized protein</fullName>
    </submittedName>
</protein>
<evidence type="ECO:0000313" key="1">
    <source>
        <dbReference type="EMBL" id="ADE29557.1"/>
    </source>
</evidence>
<dbReference type="Proteomes" id="UP000006931">
    <property type="component" value="Chromosome"/>
</dbReference>